<dbReference type="OrthoDB" id="64477at2759"/>
<feature type="domain" description="N-acetyltransferase" evidence="1">
    <location>
        <begin position="47"/>
        <end position="194"/>
    </location>
</feature>
<dbReference type="PROSITE" id="PS51186">
    <property type="entry name" value="GNAT"/>
    <property type="match status" value="1"/>
</dbReference>
<keyword evidence="3" id="KW-1185">Reference proteome</keyword>
<dbReference type="InterPro" id="IPR016181">
    <property type="entry name" value="Acyl_CoA_acyltransferase"/>
</dbReference>
<proteinExistence type="predicted"/>
<dbReference type="PANTHER" id="PTHR43415">
    <property type="entry name" value="SPERMIDINE N(1)-ACETYLTRANSFERASE"/>
    <property type="match status" value="1"/>
</dbReference>
<organism evidence="2 3">
    <name type="scientific">Pochonia chlamydosporia 170</name>
    <dbReference type="NCBI Taxonomy" id="1380566"/>
    <lineage>
        <taxon>Eukaryota</taxon>
        <taxon>Fungi</taxon>
        <taxon>Dikarya</taxon>
        <taxon>Ascomycota</taxon>
        <taxon>Pezizomycotina</taxon>
        <taxon>Sordariomycetes</taxon>
        <taxon>Hypocreomycetidae</taxon>
        <taxon>Hypocreales</taxon>
        <taxon>Clavicipitaceae</taxon>
        <taxon>Pochonia</taxon>
    </lineage>
</organism>
<protein>
    <submittedName>
        <fullName evidence="2">GNAT family acetyltransferase</fullName>
    </submittedName>
</protein>
<dbReference type="Proteomes" id="UP000078397">
    <property type="component" value="Unassembled WGS sequence"/>
</dbReference>
<dbReference type="GeneID" id="28850793"/>
<dbReference type="EMBL" id="LSBJ02000004">
    <property type="protein sequence ID" value="OAQ66480.1"/>
    <property type="molecule type" value="Genomic_DNA"/>
</dbReference>
<name>A0A179FMK2_METCM</name>
<evidence type="ECO:0000313" key="3">
    <source>
        <dbReference type="Proteomes" id="UP000078397"/>
    </source>
</evidence>
<reference evidence="2 3" key="1">
    <citation type="journal article" date="2016" name="PLoS Pathog.">
        <title>Biosynthesis of antibiotic leucinostatins in bio-control fungus Purpureocillium lilacinum and their inhibition on phytophthora revealed by genome mining.</title>
        <authorList>
            <person name="Wang G."/>
            <person name="Liu Z."/>
            <person name="Lin R."/>
            <person name="Li E."/>
            <person name="Mao Z."/>
            <person name="Ling J."/>
            <person name="Yang Y."/>
            <person name="Yin W.B."/>
            <person name="Xie B."/>
        </authorList>
    </citation>
    <scope>NUCLEOTIDE SEQUENCE [LARGE SCALE GENOMIC DNA]</scope>
    <source>
        <strain evidence="2">170</strain>
    </source>
</reference>
<evidence type="ECO:0000313" key="2">
    <source>
        <dbReference type="EMBL" id="OAQ66480.1"/>
    </source>
</evidence>
<dbReference type="PANTHER" id="PTHR43415:SF3">
    <property type="entry name" value="GNAT-FAMILY ACETYLTRANSFERASE"/>
    <property type="match status" value="1"/>
</dbReference>
<dbReference type="GO" id="GO:0016747">
    <property type="term" value="F:acyltransferase activity, transferring groups other than amino-acyl groups"/>
    <property type="evidence" value="ECO:0007669"/>
    <property type="project" value="InterPro"/>
</dbReference>
<dbReference type="SUPFAM" id="SSF55729">
    <property type="entry name" value="Acyl-CoA N-acyltransferases (Nat)"/>
    <property type="match status" value="1"/>
</dbReference>
<evidence type="ECO:0000259" key="1">
    <source>
        <dbReference type="PROSITE" id="PS51186"/>
    </source>
</evidence>
<dbReference type="Pfam" id="PF13302">
    <property type="entry name" value="Acetyltransf_3"/>
    <property type="match status" value="1"/>
</dbReference>
<dbReference type="InterPro" id="IPR000182">
    <property type="entry name" value="GNAT_dom"/>
</dbReference>
<dbReference type="CDD" id="cd04301">
    <property type="entry name" value="NAT_SF"/>
    <property type="match status" value="1"/>
</dbReference>
<sequence length="205" mass="23341">MITDSIKTAYQSPRLQYIRINRQDEQFKVFLTTLFQDPQVHALTSTMLLRPTGDNEVDYLMDQYANALLGVAICLLPSKTPDDSQTQETTKPTIIGEMVLGEGGIPNSVAHNRNASIGIAISSQYQGKGYGREALTWGLDWAFRHGNLHSVSISTASFNTRAAKLYRDIGFVEEGRRRQVVWFDRAWYDELLFSMTEEEWERVRA</sequence>
<dbReference type="Gene3D" id="3.40.630.30">
    <property type="match status" value="1"/>
</dbReference>
<comment type="caution">
    <text evidence="2">The sequence shown here is derived from an EMBL/GenBank/DDBJ whole genome shotgun (WGS) entry which is preliminary data.</text>
</comment>
<dbReference type="KEGG" id="pchm:VFPPC_08028"/>
<dbReference type="RefSeq" id="XP_018143567.1">
    <property type="nucleotide sequence ID" value="XM_018286799.1"/>
</dbReference>
<dbReference type="AlphaFoldDB" id="A0A179FMK2"/>
<accession>A0A179FMK2</accession>
<gene>
    <name evidence="2" type="ORF">VFPPC_08028</name>
</gene>